<dbReference type="VEuPathDB" id="TriTrypDB:TRSC58_03931"/>
<evidence type="ECO:0000256" key="1">
    <source>
        <dbReference type="ARBA" id="ARBA00005703"/>
    </source>
</evidence>
<proteinExistence type="inferred from homology"/>
<dbReference type="Gene3D" id="3.40.50.10300">
    <property type="entry name" value="CoaB-like"/>
    <property type="match status" value="1"/>
</dbReference>
<dbReference type="Pfam" id="PF04127">
    <property type="entry name" value="DFP"/>
    <property type="match status" value="2"/>
</dbReference>
<name>A0A3R7MC75_TRYRA</name>
<reference evidence="3 4" key="1">
    <citation type="journal article" date="2018" name="BMC Genomics">
        <title>Genomic comparison of Trypanosoma conorhini and Trypanosoma rangeli to Trypanosoma cruzi strains of high and low virulence.</title>
        <authorList>
            <person name="Bradwell K.R."/>
            <person name="Koparde V.N."/>
            <person name="Matveyev A.V."/>
            <person name="Serrano M.G."/>
            <person name="Alves J.M."/>
            <person name="Parikh H."/>
            <person name="Huang B."/>
            <person name="Lee V."/>
            <person name="Espinosa-Alvarez O."/>
            <person name="Ortiz P.A."/>
            <person name="Costa-Martins A.G."/>
            <person name="Teixeira M.M."/>
            <person name="Buck G.A."/>
        </authorList>
    </citation>
    <scope>NUCLEOTIDE SEQUENCE [LARGE SCALE GENOMIC DNA]</scope>
    <source>
        <strain evidence="3 4">AM80</strain>
    </source>
</reference>
<dbReference type="OrthoDB" id="70224at2759"/>
<dbReference type="RefSeq" id="XP_029242903.1">
    <property type="nucleotide sequence ID" value="XM_029377307.1"/>
</dbReference>
<sequence>MTADTFSQFLMENMTRASMATLQKWDAKLLEFARRVSQQTCKGVALVTSGGTVVPMEVNAVRYLTNFSTGSRGAATVEALLRRGWACVFLYQENSTRPFRRHLDQMSTEQLFAELVAPVRSPNVLAALQAYEKHGDRILYVPFKTLMEYMFLLRLLSEALSCRAESLLSLPMMLISAAAVSDFFVPLSRIPTNKISSDNDLHVCFESVPKMLGYISEEWRASSATAPRYLITFKLETEEEAMKKKALQNLVKYNCDAVVANMLQNYQERVLVYWRGEEHHPIPLLRSEDTSIEMLMVDLFLERLESDTRERSKQI</sequence>
<dbReference type="GO" id="GO:0003824">
    <property type="term" value="F:catalytic activity"/>
    <property type="evidence" value="ECO:0007669"/>
    <property type="project" value="UniProtKB-ARBA"/>
</dbReference>
<dbReference type="OMA" id="LERYQHH"/>
<dbReference type="GeneID" id="40324151"/>
<feature type="domain" description="DNA/pantothenate metabolism flavoprotein C-terminal" evidence="2">
    <location>
        <begin position="173"/>
        <end position="283"/>
    </location>
</feature>
<dbReference type="AlphaFoldDB" id="A0A3R7MC75"/>
<accession>A0A3R7MC75</accession>
<comment type="similarity">
    <text evidence="1">Belongs to the PPC synthetase family.</text>
</comment>
<evidence type="ECO:0000313" key="3">
    <source>
        <dbReference type="EMBL" id="RNF12673.1"/>
    </source>
</evidence>
<dbReference type="InterPro" id="IPR035929">
    <property type="entry name" value="CoaB-like_sf"/>
</dbReference>
<feature type="domain" description="DNA/pantothenate metabolism flavoprotein C-terminal" evidence="2">
    <location>
        <begin position="45"/>
        <end position="113"/>
    </location>
</feature>
<dbReference type="InterPro" id="IPR007085">
    <property type="entry name" value="DNA/pantothenate-metab_flavo_C"/>
</dbReference>
<organism evidence="3 4">
    <name type="scientific">Trypanosoma rangeli</name>
    <dbReference type="NCBI Taxonomy" id="5698"/>
    <lineage>
        <taxon>Eukaryota</taxon>
        <taxon>Discoba</taxon>
        <taxon>Euglenozoa</taxon>
        <taxon>Kinetoplastea</taxon>
        <taxon>Metakinetoplastina</taxon>
        <taxon>Trypanosomatida</taxon>
        <taxon>Trypanosomatidae</taxon>
        <taxon>Trypanosoma</taxon>
        <taxon>Herpetosoma</taxon>
    </lineage>
</organism>
<dbReference type="GO" id="GO:0015937">
    <property type="term" value="P:coenzyme A biosynthetic process"/>
    <property type="evidence" value="ECO:0007669"/>
    <property type="project" value="UniProtKB-ARBA"/>
</dbReference>
<gene>
    <name evidence="3" type="ORF">TraAM80_00218</name>
</gene>
<dbReference type="SUPFAM" id="SSF102645">
    <property type="entry name" value="CoaB-like"/>
    <property type="match status" value="1"/>
</dbReference>
<evidence type="ECO:0000313" key="4">
    <source>
        <dbReference type="Proteomes" id="UP000283634"/>
    </source>
</evidence>
<dbReference type="EMBL" id="MKGL01000003">
    <property type="protein sequence ID" value="RNF12673.1"/>
    <property type="molecule type" value="Genomic_DNA"/>
</dbReference>
<evidence type="ECO:0000259" key="2">
    <source>
        <dbReference type="Pfam" id="PF04127"/>
    </source>
</evidence>
<comment type="caution">
    <text evidence="3">The sequence shown here is derived from an EMBL/GenBank/DDBJ whole genome shotgun (WGS) entry which is preliminary data.</text>
</comment>
<dbReference type="Proteomes" id="UP000283634">
    <property type="component" value="Unassembled WGS sequence"/>
</dbReference>
<keyword evidence="4" id="KW-1185">Reference proteome</keyword>
<protein>
    <submittedName>
        <fullName evidence="3">Putative mucin-like glycoprotein</fullName>
    </submittedName>
</protein>